<sequence>MPTLLKRMKDCISRIDKLDSFDNGIHPTLFEIEDRADRTLLDHWIETDAGLLIGNVFFDRDRGTVKDFMWSVIEIDDITTESSVDVDSSSNSREVTMEQAYDSGWNRPGLLEQAYDSGWFEVNSNCSSRNVATVAAVTGVQLYAARRLALELSIKLITTVLYYNGFVQKKKTKLFNNEYLSPLSAAACLHLCSIVPSNLKELNPQMFSSNDKYHS</sequence>
<dbReference type="Proteomes" id="UP001055879">
    <property type="component" value="Linkage Group LG13"/>
</dbReference>
<reference evidence="2" key="1">
    <citation type="journal article" date="2022" name="Mol. Ecol. Resour.">
        <title>The genomes of chicory, endive, great burdock and yacon provide insights into Asteraceae palaeo-polyploidization history and plant inulin production.</title>
        <authorList>
            <person name="Fan W."/>
            <person name="Wang S."/>
            <person name="Wang H."/>
            <person name="Wang A."/>
            <person name="Jiang F."/>
            <person name="Liu H."/>
            <person name="Zhao H."/>
            <person name="Xu D."/>
            <person name="Zhang Y."/>
        </authorList>
    </citation>
    <scope>NUCLEOTIDE SEQUENCE [LARGE SCALE GENOMIC DNA]</scope>
    <source>
        <strain evidence="2">cv. Niubang</strain>
    </source>
</reference>
<organism evidence="1 2">
    <name type="scientific">Arctium lappa</name>
    <name type="common">Greater burdock</name>
    <name type="synonym">Lappa major</name>
    <dbReference type="NCBI Taxonomy" id="4217"/>
    <lineage>
        <taxon>Eukaryota</taxon>
        <taxon>Viridiplantae</taxon>
        <taxon>Streptophyta</taxon>
        <taxon>Embryophyta</taxon>
        <taxon>Tracheophyta</taxon>
        <taxon>Spermatophyta</taxon>
        <taxon>Magnoliopsida</taxon>
        <taxon>eudicotyledons</taxon>
        <taxon>Gunneridae</taxon>
        <taxon>Pentapetalae</taxon>
        <taxon>asterids</taxon>
        <taxon>campanulids</taxon>
        <taxon>Asterales</taxon>
        <taxon>Asteraceae</taxon>
        <taxon>Carduoideae</taxon>
        <taxon>Cardueae</taxon>
        <taxon>Arctiinae</taxon>
        <taxon>Arctium</taxon>
    </lineage>
</organism>
<evidence type="ECO:0000313" key="1">
    <source>
        <dbReference type="EMBL" id="KAI3681744.1"/>
    </source>
</evidence>
<reference evidence="1 2" key="2">
    <citation type="journal article" date="2022" name="Mol. Ecol. Resour.">
        <title>The genomes of chicory, endive, great burdock and yacon provide insights into Asteraceae paleo-polyploidization history and plant inulin production.</title>
        <authorList>
            <person name="Fan W."/>
            <person name="Wang S."/>
            <person name="Wang H."/>
            <person name="Wang A."/>
            <person name="Jiang F."/>
            <person name="Liu H."/>
            <person name="Zhao H."/>
            <person name="Xu D."/>
            <person name="Zhang Y."/>
        </authorList>
    </citation>
    <scope>NUCLEOTIDE SEQUENCE [LARGE SCALE GENOMIC DNA]</scope>
    <source>
        <strain evidence="2">cv. Niubang</strain>
    </source>
</reference>
<protein>
    <submittedName>
        <fullName evidence="1">Uncharacterized protein</fullName>
    </submittedName>
</protein>
<keyword evidence="2" id="KW-1185">Reference proteome</keyword>
<accession>A0ACB8YAN0</accession>
<dbReference type="EMBL" id="CM042059">
    <property type="protein sequence ID" value="KAI3681744.1"/>
    <property type="molecule type" value="Genomic_DNA"/>
</dbReference>
<gene>
    <name evidence="1" type="ORF">L6452_36548</name>
</gene>
<comment type="caution">
    <text evidence="1">The sequence shown here is derived from an EMBL/GenBank/DDBJ whole genome shotgun (WGS) entry which is preliminary data.</text>
</comment>
<proteinExistence type="predicted"/>
<evidence type="ECO:0000313" key="2">
    <source>
        <dbReference type="Proteomes" id="UP001055879"/>
    </source>
</evidence>
<name>A0ACB8YAN0_ARCLA</name>